<evidence type="ECO:0000256" key="4">
    <source>
        <dbReference type="ARBA" id="ARBA00022692"/>
    </source>
</evidence>
<dbReference type="CDD" id="cd06582">
    <property type="entry name" value="TM_PBP1_LivH_like"/>
    <property type="match status" value="1"/>
</dbReference>
<feature type="transmembrane region" description="Helical" evidence="9">
    <location>
        <begin position="6"/>
        <end position="27"/>
    </location>
</feature>
<dbReference type="InterPro" id="IPR052157">
    <property type="entry name" value="BCAA_transport_permease"/>
</dbReference>
<comment type="caution">
    <text evidence="10">The sequence shown here is derived from an EMBL/GenBank/DDBJ whole genome shotgun (WGS) entry which is preliminary data.</text>
</comment>
<evidence type="ECO:0000256" key="8">
    <source>
        <dbReference type="ARBA" id="ARBA00037998"/>
    </source>
</evidence>
<feature type="transmembrane region" description="Helical" evidence="9">
    <location>
        <begin position="59"/>
        <end position="79"/>
    </location>
</feature>
<evidence type="ECO:0000256" key="3">
    <source>
        <dbReference type="ARBA" id="ARBA00022475"/>
    </source>
</evidence>
<keyword evidence="2" id="KW-0813">Transport</keyword>
<keyword evidence="5" id="KW-0029">Amino-acid transport</keyword>
<dbReference type="InterPro" id="IPR001851">
    <property type="entry name" value="ABC_transp_permease"/>
</dbReference>
<feature type="transmembrane region" description="Helical" evidence="9">
    <location>
        <begin position="34"/>
        <end position="53"/>
    </location>
</feature>
<evidence type="ECO:0000256" key="7">
    <source>
        <dbReference type="ARBA" id="ARBA00023136"/>
    </source>
</evidence>
<feature type="transmembrane region" description="Helical" evidence="9">
    <location>
        <begin position="189"/>
        <end position="212"/>
    </location>
</feature>
<evidence type="ECO:0000256" key="6">
    <source>
        <dbReference type="ARBA" id="ARBA00022989"/>
    </source>
</evidence>
<dbReference type="RefSeq" id="WP_027888076.1">
    <property type="nucleotide sequence ID" value="NZ_JBHSXZ010000089.1"/>
</dbReference>
<keyword evidence="7 9" id="KW-0472">Membrane</keyword>
<comment type="similarity">
    <text evidence="8">Belongs to the binding-protein-dependent transport system permease family. LivHM subfamily.</text>
</comment>
<dbReference type="OrthoDB" id="9807115at2"/>
<dbReference type="GO" id="GO:0022857">
    <property type="term" value="F:transmembrane transporter activity"/>
    <property type="evidence" value="ECO:0007669"/>
    <property type="project" value="InterPro"/>
</dbReference>
<comment type="subcellular location">
    <subcellularLocation>
        <location evidence="1">Cell membrane</location>
        <topology evidence="1">Multi-pass membrane protein</topology>
    </subcellularLocation>
</comment>
<dbReference type="PANTHER" id="PTHR11795">
    <property type="entry name" value="BRANCHED-CHAIN AMINO ACID TRANSPORT SYSTEM PERMEASE PROTEIN LIVH"/>
    <property type="match status" value="1"/>
</dbReference>
<evidence type="ECO:0000313" key="10">
    <source>
        <dbReference type="EMBL" id="RIH76644.1"/>
    </source>
</evidence>
<evidence type="ECO:0000256" key="5">
    <source>
        <dbReference type="ARBA" id="ARBA00022970"/>
    </source>
</evidence>
<reference evidence="10 11" key="1">
    <citation type="submission" date="2018-08" db="EMBL/GenBank/DDBJ databases">
        <title>Meiothermus cateniformans JCM 15151 genome sequencing project.</title>
        <authorList>
            <person name="Da Costa M.S."/>
            <person name="Albuquerque L."/>
            <person name="Raposo P."/>
            <person name="Froufe H.J.C."/>
            <person name="Barroso C.S."/>
            <person name="Egas C."/>
        </authorList>
    </citation>
    <scope>NUCLEOTIDE SEQUENCE [LARGE SCALE GENOMIC DNA]</scope>
    <source>
        <strain evidence="10 11">JCM 15151</strain>
    </source>
</reference>
<keyword evidence="6 9" id="KW-1133">Transmembrane helix</keyword>
<proteinExistence type="inferred from homology"/>
<gene>
    <name evidence="10" type="primary">livH_2</name>
    <name evidence="10" type="ORF">Mcate_01695</name>
</gene>
<name>A0A399DWQ7_9DEIN</name>
<dbReference type="EMBL" id="QWKX01000039">
    <property type="protein sequence ID" value="RIH76644.1"/>
    <property type="molecule type" value="Genomic_DNA"/>
</dbReference>
<accession>A0A399DWQ7</accession>
<evidence type="ECO:0000256" key="9">
    <source>
        <dbReference type="SAM" id="Phobius"/>
    </source>
</evidence>
<organism evidence="10 11">
    <name type="scientific">Meiothermus taiwanensis</name>
    <dbReference type="NCBI Taxonomy" id="172827"/>
    <lineage>
        <taxon>Bacteria</taxon>
        <taxon>Thermotogati</taxon>
        <taxon>Deinococcota</taxon>
        <taxon>Deinococci</taxon>
        <taxon>Thermales</taxon>
        <taxon>Thermaceae</taxon>
        <taxon>Meiothermus</taxon>
    </lineage>
</organism>
<dbReference type="GO" id="GO:0006865">
    <property type="term" value="P:amino acid transport"/>
    <property type="evidence" value="ECO:0007669"/>
    <property type="project" value="UniProtKB-KW"/>
</dbReference>
<feature type="transmembrane region" description="Helical" evidence="9">
    <location>
        <begin position="91"/>
        <end position="112"/>
    </location>
</feature>
<dbReference type="AlphaFoldDB" id="A0A399DWQ7"/>
<dbReference type="GO" id="GO:0005886">
    <property type="term" value="C:plasma membrane"/>
    <property type="evidence" value="ECO:0007669"/>
    <property type="project" value="UniProtKB-SubCell"/>
</dbReference>
<dbReference type="PANTHER" id="PTHR11795:SF451">
    <property type="entry name" value="ABC TRANSPORTER PERMEASE PROTEIN"/>
    <property type="match status" value="1"/>
</dbReference>
<keyword evidence="3" id="KW-1003">Cell membrane</keyword>
<protein>
    <submittedName>
        <fullName evidence="10">High-affinity branched-chain amino acid transport system permease protein LivH</fullName>
    </submittedName>
</protein>
<dbReference type="Pfam" id="PF02653">
    <property type="entry name" value="BPD_transp_2"/>
    <property type="match status" value="1"/>
</dbReference>
<sequence length="302" mass="31504">MVDFVQNLISGVAVGCIYALAGLGFVLIYKSSRVINFANGQFIAIGAFMAYALAVWVKLPVLLAALLAMLLTAGLGFLVERVFLRRLVGQPIISVIMVTIGLASVLDGLMYLTPFGSGNFTFPQFLPQGGLSLGGVNVSYPQLLAIGFTAIFLVLFSWFFQRSVLGVSMRAVADDQMAAMSVGVSVQQVFALAWAVAGLTAAAAGIVVGAVSGLNQDGLIAIGLAVFPAVILGGLDSVPGAVVGGIIIGVLQSFSTAYLDGLFSQIGLVGGGSQYVMPFVVLLVMLWFKPHGLFGTEEIERV</sequence>
<feature type="transmembrane region" description="Helical" evidence="9">
    <location>
        <begin position="140"/>
        <end position="160"/>
    </location>
</feature>
<keyword evidence="4 9" id="KW-0812">Transmembrane</keyword>
<evidence type="ECO:0000313" key="11">
    <source>
        <dbReference type="Proteomes" id="UP000266089"/>
    </source>
</evidence>
<feature type="transmembrane region" description="Helical" evidence="9">
    <location>
        <begin position="265"/>
        <end position="288"/>
    </location>
</feature>
<evidence type="ECO:0000256" key="2">
    <source>
        <dbReference type="ARBA" id="ARBA00022448"/>
    </source>
</evidence>
<feature type="transmembrane region" description="Helical" evidence="9">
    <location>
        <begin position="242"/>
        <end position="259"/>
    </location>
</feature>
<dbReference type="Proteomes" id="UP000266089">
    <property type="component" value="Unassembled WGS sequence"/>
</dbReference>
<evidence type="ECO:0000256" key="1">
    <source>
        <dbReference type="ARBA" id="ARBA00004651"/>
    </source>
</evidence>